<proteinExistence type="predicted"/>
<protein>
    <submittedName>
        <fullName evidence="2">F-box kelch-repeat At3g23880-like</fullName>
    </submittedName>
</protein>
<gene>
    <name evidence="2" type="ORF">OLEA9_D000677</name>
</gene>
<evidence type="ECO:0000259" key="1">
    <source>
        <dbReference type="PROSITE" id="PS50181"/>
    </source>
</evidence>
<name>A0A8S0R7C4_OLEEU</name>
<sequence>MDNFGYIPEAMIIKILLRLSVKTLLRFKCVCKSWCSIITSCSFIYEHLDMALADNRKARLLVMQYYPETSDFFLFTNDQLTTPTHFKIPTKSSYCDFTIMGPCHGLILIVLIRINKWYIELAKNLYCVN</sequence>
<dbReference type="PANTHER" id="PTHR31672">
    <property type="entry name" value="BNACNNG10540D PROTEIN"/>
    <property type="match status" value="1"/>
</dbReference>
<evidence type="ECO:0000313" key="2">
    <source>
        <dbReference type="EMBL" id="CAA2975339.1"/>
    </source>
</evidence>
<accession>A0A8S0R7C4</accession>
<dbReference type="EMBL" id="CACTIH010002252">
    <property type="protein sequence ID" value="CAA2975339.1"/>
    <property type="molecule type" value="Genomic_DNA"/>
</dbReference>
<dbReference type="OrthoDB" id="1924677at2759"/>
<keyword evidence="3" id="KW-1185">Reference proteome</keyword>
<feature type="non-terminal residue" evidence="2">
    <location>
        <position position="129"/>
    </location>
</feature>
<dbReference type="Pfam" id="PF00646">
    <property type="entry name" value="F-box"/>
    <property type="match status" value="1"/>
</dbReference>
<dbReference type="AlphaFoldDB" id="A0A8S0R7C4"/>
<dbReference type="Gene3D" id="1.20.1280.50">
    <property type="match status" value="1"/>
</dbReference>
<dbReference type="InterPro" id="IPR001810">
    <property type="entry name" value="F-box_dom"/>
</dbReference>
<dbReference type="InterPro" id="IPR050796">
    <property type="entry name" value="SCF_F-box_component"/>
</dbReference>
<dbReference type="SMART" id="SM00256">
    <property type="entry name" value="FBOX"/>
    <property type="match status" value="1"/>
</dbReference>
<dbReference type="CDD" id="cd22157">
    <property type="entry name" value="F-box_AtFBW1-like"/>
    <property type="match status" value="1"/>
</dbReference>
<dbReference type="Gramene" id="OE9D000677T1">
    <property type="protein sequence ID" value="OE9D000677C1"/>
    <property type="gene ID" value="OE9D000677"/>
</dbReference>
<dbReference type="PROSITE" id="PS50181">
    <property type="entry name" value="FBOX"/>
    <property type="match status" value="1"/>
</dbReference>
<reference evidence="2 3" key="1">
    <citation type="submission" date="2019-12" db="EMBL/GenBank/DDBJ databases">
        <authorList>
            <person name="Alioto T."/>
            <person name="Alioto T."/>
            <person name="Gomez Garrido J."/>
        </authorList>
    </citation>
    <scope>NUCLEOTIDE SEQUENCE [LARGE SCALE GENOMIC DNA]</scope>
</reference>
<dbReference type="Proteomes" id="UP000594638">
    <property type="component" value="Unassembled WGS sequence"/>
</dbReference>
<dbReference type="InterPro" id="IPR036047">
    <property type="entry name" value="F-box-like_dom_sf"/>
</dbReference>
<dbReference type="SUPFAM" id="SSF81383">
    <property type="entry name" value="F-box domain"/>
    <property type="match status" value="1"/>
</dbReference>
<comment type="caution">
    <text evidence="2">The sequence shown here is derived from an EMBL/GenBank/DDBJ whole genome shotgun (WGS) entry which is preliminary data.</text>
</comment>
<feature type="domain" description="F-box" evidence="1">
    <location>
        <begin position="1"/>
        <end position="48"/>
    </location>
</feature>
<dbReference type="PANTHER" id="PTHR31672:SF13">
    <property type="entry name" value="F-BOX PROTEIN CPR30-LIKE"/>
    <property type="match status" value="1"/>
</dbReference>
<organism evidence="2 3">
    <name type="scientific">Olea europaea subsp. europaea</name>
    <dbReference type="NCBI Taxonomy" id="158383"/>
    <lineage>
        <taxon>Eukaryota</taxon>
        <taxon>Viridiplantae</taxon>
        <taxon>Streptophyta</taxon>
        <taxon>Embryophyta</taxon>
        <taxon>Tracheophyta</taxon>
        <taxon>Spermatophyta</taxon>
        <taxon>Magnoliopsida</taxon>
        <taxon>eudicotyledons</taxon>
        <taxon>Gunneridae</taxon>
        <taxon>Pentapetalae</taxon>
        <taxon>asterids</taxon>
        <taxon>lamiids</taxon>
        <taxon>Lamiales</taxon>
        <taxon>Oleaceae</taxon>
        <taxon>Oleeae</taxon>
        <taxon>Olea</taxon>
    </lineage>
</organism>
<evidence type="ECO:0000313" key="3">
    <source>
        <dbReference type="Proteomes" id="UP000594638"/>
    </source>
</evidence>